<dbReference type="AlphaFoldDB" id="A0A0E9PCC5"/>
<sequence>MNVCTSKSSRLEPVATPTSKKRFFEFLQTCYGPWTRLTRTGLPFHCC</sequence>
<name>A0A0E9PCC5_ANGAN</name>
<organism evidence="1">
    <name type="scientific">Anguilla anguilla</name>
    <name type="common">European freshwater eel</name>
    <name type="synonym">Muraena anguilla</name>
    <dbReference type="NCBI Taxonomy" id="7936"/>
    <lineage>
        <taxon>Eukaryota</taxon>
        <taxon>Metazoa</taxon>
        <taxon>Chordata</taxon>
        <taxon>Craniata</taxon>
        <taxon>Vertebrata</taxon>
        <taxon>Euteleostomi</taxon>
        <taxon>Actinopterygii</taxon>
        <taxon>Neopterygii</taxon>
        <taxon>Teleostei</taxon>
        <taxon>Anguilliformes</taxon>
        <taxon>Anguillidae</taxon>
        <taxon>Anguilla</taxon>
    </lineage>
</organism>
<protein>
    <submittedName>
        <fullName evidence="1">Uncharacterized protein</fullName>
    </submittedName>
</protein>
<dbReference type="EMBL" id="GBXM01106660">
    <property type="protein sequence ID" value="JAH01917.1"/>
    <property type="molecule type" value="Transcribed_RNA"/>
</dbReference>
<accession>A0A0E9PCC5</accession>
<evidence type="ECO:0000313" key="1">
    <source>
        <dbReference type="EMBL" id="JAH01917.1"/>
    </source>
</evidence>
<reference evidence="1" key="1">
    <citation type="submission" date="2014-11" db="EMBL/GenBank/DDBJ databases">
        <authorList>
            <person name="Amaro Gonzalez C."/>
        </authorList>
    </citation>
    <scope>NUCLEOTIDE SEQUENCE</scope>
</reference>
<proteinExistence type="predicted"/>
<reference evidence="1" key="2">
    <citation type="journal article" date="2015" name="Fish Shellfish Immunol.">
        <title>Early steps in the European eel (Anguilla anguilla)-Vibrio vulnificus interaction in the gills: Role of the RtxA13 toxin.</title>
        <authorList>
            <person name="Callol A."/>
            <person name="Pajuelo D."/>
            <person name="Ebbesson L."/>
            <person name="Teles M."/>
            <person name="MacKenzie S."/>
            <person name="Amaro C."/>
        </authorList>
    </citation>
    <scope>NUCLEOTIDE SEQUENCE</scope>
</reference>